<proteinExistence type="predicted"/>
<evidence type="ECO:0000313" key="2">
    <source>
        <dbReference type="Proteomes" id="UP000627464"/>
    </source>
</evidence>
<name>A0ABQ1H5A8_9GAMM</name>
<evidence type="ECO:0000313" key="1">
    <source>
        <dbReference type="EMBL" id="GGA58095.1"/>
    </source>
</evidence>
<comment type="caution">
    <text evidence="1">The sequence shown here is derived from an EMBL/GenBank/DDBJ whole genome shotgun (WGS) entry which is preliminary data.</text>
</comment>
<dbReference type="EMBL" id="BMFZ01000012">
    <property type="protein sequence ID" value="GGA58095.1"/>
    <property type="molecule type" value="Genomic_DNA"/>
</dbReference>
<protein>
    <submittedName>
        <fullName evidence="1">Uncharacterized protein</fullName>
    </submittedName>
</protein>
<reference evidence="2" key="1">
    <citation type="journal article" date="2019" name="Int. J. Syst. Evol. Microbiol.">
        <title>The Global Catalogue of Microorganisms (GCM) 10K type strain sequencing project: providing services to taxonomists for standard genome sequencing and annotation.</title>
        <authorList>
            <consortium name="The Broad Institute Genomics Platform"/>
            <consortium name="The Broad Institute Genome Sequencing Center for Infectious Disease"/>
            <person name="Wu L."/>
            <person name="Ma J."/>
        </authorList>
    </citation>
    <scope>NUCLEOTIDE SEQUENCE [LARGE SCALE GENOMIC DNA]</scope>
    <source>
        <strain evidence="2">CGMCC 1.12806</strain>
    </source>
</reference>
<keyword evidence="2" id="KW-1185">Reference proteome</keyword>
<gene>
    <name evidence="1" type="ORF">GCM10011328_36940</name>
</gene>
<organism evidence="1 2">
    <name type="scientific">Hafnia psychrotolerans</name>
    <dbReference type="NCBI Taxonomy" id="1477018"/>
    <lineage>
        <taxon>Bacteria</taxon>
        <taxon>Pseudomonadati</taxon>
        <taxon>Pseudomonadota</taxon>
        <taxon>Gammaproteobacteria</taxon>
        <taxon>Enterobacterales</taxon>
        <taxon>Hafniaceae</taxon>
        <taxon>Hafnia</taxon>
    </lineage>
</organism>
<sequence>MAFIFHKGHHHCAVISRVYVLHCVGSCLLSSEYNEVLILFSFILAMLASDCQTSRNNTQQAMTLLCSYAEKSHSIAQLDTLFGQ</sequence>
<accession>A0ABQ1H5A8</accession>
<dbReference type="Proteomes" id="UP000627464">
    <property type="component" value="Unassembled WGS sequence"/>
</dbReference>